<feature type="compositionally biased region" description="Basic and acidic residues" evidence="1">
    <location>
        <begin position="1"/>
        <end position="11"/>
    </location>
</feature>
<dbReference type="InterPro" id="IPR000210">
    <property type="entry name" value="BTB/POZ_dom"/>
</dbReference>
<dbReference type="PANTHER" id="PTHR46336">
    <property type="entry name" value="OS02G0260700 PROTEIN"/>
    <property type="match status" value="1"/>
</dbReference>
<dbReference type="Pfam" id="PF00651">
    <property type="entry name" value="BTB"/>
    <property type="match status" value="1"/>
</dbReference>
<dbReference type="PROSITE" id="PS50097">
    <property type="entry name" value="BTB"/>
    <property type="match status" value="1"/>
</dbReference>
<comment type="caution">
    <text evidence="2">The sequence shown here is derived from an EMBL/GenBank/DDBJ whole genome shotgun (WGS) entry which is preliminary data.</text>
</comment>
<dbReference type="AlphaFoldDB" id="A0A7D9K8W2"/>
<dbReference type="PANTHER" id="PTHR46336:SF3">
    <property type="entry name" value="BTB_POZ DOMAIN-CONTAINING PROTEIN POB1"/>
    <property type="match status" value="1"/>
</dbReference>
<gene>
    <name evidence="2" type="ORF">PACLA_8A003576</name>
</gene>
<keyword evidence="3" id="KW-1185">Reference proteome</keyword>
<feature type="non-terminal residue" evidence="2">
    <location>
        <position position="1"/>
    </location>
</feature>
<dbReference type="Gene3D" id="1.25.40.420">
    <property type="match status" value="1"/>
</dbReference>
<feature type="compositionally biased region" description="Basic and acidic residues" evidence="1">
    <location>
        <begin position="18"/>
        <end position="39"/>
    </location>
</feature>
<evidence type="ECO:0000313" key="3">
    <source>
        <dbReference type="Proteomes" id="UP001152795"/>
    </source>
</evidence>
<dbReference type="Pfam" id="PF07707">
    <property type="entry name" value="BACK"/>
    <property type="match status" value="1"/>
</dbReference>
<dbReference type="EMBL" id="CACRXK020031444">
    <property type="protein sequence ID" value="CAB4043069.1"/>
    <property type="molecule type" value="Genomic_DNA"/>
</dbReference>
<name>A0A7D9K8W2_PARCT</name>
<dbReference type="InterPro" id="IPR011705">
    <property type="entry name" value="BACK"/>
</dbReference>
<dbReference type="Proteomes" id="UP001152795">
    <property type="component" value="Unassembled WGS sequence"/>
</dbReference>
<proteinExistence type="predicted"/>
<evidence type="ECO:0000256" key="1">
    <source>
        <dbReference type="SAM" id="MobiDB-lite"/>
    </source>
</evidence>
<evidence type="ECO:0000313" key="2">
    <source>
        <dbReference type="EMBL" id="CAB4043069.1"/>
    </source>
</evidence>
<protein>
    <submittedName>
        <fullName evidence="2">BTB POZ domain-containing POB1-like</fullName>
    </submittedName>
</protein>
<reference evidence="2" key="1">
    <citation type="submission" date="2020-04" db="EMBL/GenBank/DDBJ databases">
        <authorList>
            <person name="Alioto T."/>
            <person name="Alioto T."/>
            <person name="Gomez Garrido J."/>
        </authorList>
    </citation>
    <scope>NUCLEOTIDE SEQUENCE</scope>
    <source>
        <strain evidence="2">A484AB</strain>
    </source>
</reference>
<feature type="non-terminal residue" evidence="2">
    <location>
        <position position="386"/>
    </location>
</feature>
<feature type="region of interest" description="Disordered" evidence="1">
    <location>
        <begin position="1"/>
        <end position="68"/>
    </location>
</feature>
<sequence>ENKDSAVEKIMENSNARETFEQKDDVEEPRNIVGEEQKLQETTTEYQNEETKSTGKDGESKSSRTTDDENKSIVSKLFVHSQWLAVQSPYFKALFYSGMKETYSKEVVMKIYEHELQAHLTLIEAMYKLDVLNDKDYRLLVQVLVLANKFDVRHVIKKCKYVLLSTTPSLEMCEYCLREMEHLSDMADIYDMLEKFLVKEFTPIDETWTMKKFTELSKAALRLLLGSDNLGSRSENTVFVALMKWVRLNVSWLAHGECDLLDVSRREQLEPKPKKRRLVEDAGPTFSWVIDEKLVKELTQFPGVPIVSNLFWYQGYAMRLELGYMEDLSKCSFYLKIPYLADEACVYASYRAKSNLFRSGTVQTDKRLFTASRSWGYTSLKCNKAQ</sequence>
<dbReference type="Gene3D" id="3.30.710.10">
    <property type="entry name" value="Potassium Channel Kv1.1, Chain A"/>
    <property type="match status" value="1"/>
</dbReference>
<feature type="compositionally biased region" description="Basic and acidic residues" evidence="1">
    <location>
        <begin position="49"/>
        <end position="68"/>
    </location>
</feature>
<dbReference type="OrthoDB" id="5982674at2759"/>
<dbReference type="InterPro" id="IPR011333">
    <property type="entry name" value="SKP1/BTB/POZ_sf"/>
</dbReference>
<dbReference type="SUPFAM" id="SSF54695">
    <property type="entry name" value="POZ domain"/>
    <property type="match status" value="1"/>
</dbReference>
<dbReference type="SMART" id="SM00875">
    <property type="entry name" value="BACK"/>
    <property type="match status" value="1"/>
</dbReference>
<dbReference type="InterPro" id="IPR045890">
    <property type="entry name" value="POB1-like"/>
</dbReference>
<organism evidence="2 3">
    <name type="scientific">Paramuricea clavata</name>
    <name type="common">Red gorgonian</name>
    <name type="synonym">Violescent sea-whip</name>
    <dbReference type="NCBI Taxonomy" id="317549"/>
    <lineage>
        <taxon>Eukaryota</taxon>
        <taxon>Metazoa</taxon>
        <taxon>Cnidaria</taxon>
        <taxon>Anthozoa</taxon>
        <taxon>Octocorallia</taxon>
        <taxon>Malacalcyonacea</taxon>
        <taxon>Plexauridae</taxon>
        <taxon>Paramuricea</taxon>
    </lineage>
</organism>
<accession>A0A7D9K8W2</accession>